<protein>
    <submittedName>
        <fullName evidence="1">Uncharacterized protein</fullName>
    </submittedName>
</protein>
<evidence type="ECO:0000313" key="1">
    <source>
        <dbReference type="EMBL" id="ATF94722.1"/>
    </source>
</evidence>
<dbReference type="Proteomes" id="UP000217979">
    <property type="component" value="Chromosome"/>
</dbReference>
<name>A0A291E470_9ENTR</name>
<reference evidence="1 2" key="1">
    <citation type="submission" date="2017-09" db="EMBL/GenBank/DDBJ databases">
        <title>FDA dAtabase for Regulatory Grade micrObial Sequences (FDA-ARGOS): Supporting development and validation of Infectious Disease Dx tests.</title>
        <authorList>
            <person name="Minogue T."/>
            <person name="Wolcott M."/>
            <person name="Wasieloski L."/>
            <person name="Aguilar W."/>
            <person name="Moore D."/>
            <person name="Tallon L."/>
            <person name="Sadzewicz L."/>
            <person name="Ott S."/>
            <person name="Zhao X."/>
            <person name="Nagaraj S."/>
            <person name="Vavikolanu K."/>
            <person name="Aluvathingal J."/>
            <person name="Nadendla S."/>
            <person name="Sichtig H."/>
        </authorList>
    </citation>
    <scope>NUCLEOTIDE SEQUENCE [LARGE SCALE GENOMIC DNA]</scope>
    <source>
        <strain evidence="1 2">FDAARGOS_392</strain>
    </source>
</reference>
<sequence length="75" mass="8559">MTDCCIPQQNPALYQFAHRLIHNPDLNLKFASATQTFSLQCTAIKWTPPMGALAEFSSLLFLIFPFLRRQNEGED</sequence>
<organism evidence="1 2">
    <name type="scientific">Cedecea neteri</name>
    <dbReference type="NCBI Taxonomy" id="158822"/>
    <lineage>
        <taxon>Bacteria</taxon>
        <taxon>Pseudomonadati</taxon>
        <taxon>Pseudomonadota</taxon>
        <taxon>Gammaproteobacteria</taxon>
        <taxon>Enterobacterales</taxon>
        <taxon>Enterobacteriaceae</taxon>
        <taxon>Cedecea</taxon>
    </lineage>
</organism>
<dbReference type="EMBL" id="CP023525">
    <property type="protein sequence ID" value="ATF94722.1"/>
    <property type="molecule type" value="Genomic_DNA"/>
</dbReference>
<gene>
    <name evidence="1" type="ORF">CO704_22835</name>
</gene>
<accession>A0A291E470</accession>
<evidence type="ECO:0000313" key="2">
    <source>
        <dbReference type="Proteomes" id="UP000217979"/>
    </source>
</evidence>
<dbReference type="AlphaFoldDB" id="A0A291E470"/>
<proteinExistence type="predicted"/>